<feature type="short sequence motif" description="Histidine triad motif" evidence="2 3">
    <location>
        <begin position="97"/>
        <end position="101"/>
    </location>
</feature>
<keyword evidence="6" id="KW-1185">Reference proteome</keyword>
<dbReference type="PANTHER" id="PTHR46648:SF1">
    <property type="entry name" value="ADENOSINE 5'-MONOPHOSPHORAMIDASE HNT1"/>
    <property type="match status" value="1"/>
</dbReference>
<dbReference type="CDD" id="cd01277">
    <property type="entry name" value="HINT_subgroup"/>
    <property type="match status" value="1"/>
</dbReference>
<dbReference type="GO" id="GO:0009117">
    <property type="term" value="P:nucleotide metabolic process"/>
    <property type="evidence" value="ECO:0007669"/>
    <property type="project" value="TreeGrafter"/>
</dbReference>
<dbReference type="PROSITE" id="PS00892">
    <property type="entry name" value="HIT_1"/>
    <property type="match status" value="1"/>
</dbReference>
<dbReference type="InterPro" id="IPR019808">
    <property type="entry name" value="Histidine_triad_CS"/>
</dbReference>
<sequence>MDECVFCRMVAGEIPVVKVYEDGAVLAFLDIGPVSDGHTVVIPKAHCTNAHECEPETLAKVGPCLGRIAGAVARAMNADGYNILCNNGRAAGQVVEHLHFHIIPRKAGDGVFRQWPAYKYEEGRISEIAEKIRKTLM</sequence>
<reference evidence="5" key="1">
    <citation type="submission" date="2023-05" db="EMBL/GenBank/DDBJ databases">
        <title>Anaerotaeda fermentans gen. nov., sp. nov., a novel anaerobic planctomycete of the new family within the order Sedimentisphaerales isolated from Taman Peninsula, Russia.</title>
        <authorList>
            <person name="Khomyakova M.A."/>
            <person name="Merkel A.Y."/>
            <person name="Slobodkin A.I."/>
        </authorList>
    </citation>
    <scope>NUCLEOTIDE SEQUENCE</scope>
    <source>
        <strain evidence="5">M17dextr</strain>
    </source>
</reference>
<dbReference type="PRINTS" id="PR00332">
    <property type="entry name" value="HISTRIAD"/>
</dbReference>
<dbReference type="Gene3D" id="3.30.428.10">
    <property type="entry name" value="HIT-like"/>
    <property type="match status" value="1"/>
</dbReference>
<dbReference type="InterPro" id="IPR039384">
    <property type="entry name" value="HINT"/>
</dbReference>
<organism evidence="5 6">
    <name type="scientific">Anaerobaca lacustris</name>
    <dbReference type="NCBI Taxonomy" id="3044600"/>
    <lineage>
        <taxon>Bacteria</taxon>
        <taxon>Pseudomonadati</taxon>
        <taxon>Planctomycetota</taxon>
        <taxon>Phycisphaerae</taxon>
        <taxon>Sedimentisphaerales</taxon>
        <taxon>Anaerobacaceae</taxon>
        <taxon>Anaerobaca</taxon>
    </lineage>
</organism>
<comment type="caution">
    <text evidence="5">The sequence shown here is derived from an EMBL/GenBank/DDBJ whole genome shotgun (WGS) entry which is preliminary data.</text>
</comment>
<proteinExistence type="predicted"/>
<evidence type="ECO:0000259" key="4">
    <source>
        <dbReference type="PROSITE" id="PS51084"/>
    </source>
</evidence>
<evidence type="ECO:0000256" key="1">
    <source>
        <dbReference type="PIRSR" id="PIRSR601310-1"/>
    </source>
</evidence>
<evidence type="ECO:0000256" key="2">
    <source>
        <dbReference type="PIRSR" id="PIRSR601310-3"/>
    </source>
</evidence>
<dbReference type="EMBL" id="JASCXX010000009">
    <property type="protein sequence ID" value="MDI6449154.1"/>
    <property type="molecule type" value="Genomic_DNA"/>
</dbReference>
<gene>
    <name evidence="5" type="ORF">QJ522_08870</name>
</gene>
<dbReference type="InterPro" id="IPR011146">
    <property type="entry name" value="HIT-like"/>
</dbReference>
<dbReference type="AlphaFoldDB" id="A0AAW6U0F5"/>
<dbReference type="PROSITE" id="PS51084">
    <property type="entry name" value="HIT_2"/>
    <property type="match status" value="1"/>
</dbReference>
<dbReference type="SUPFAM" id="SSF54197">
    <property type="entry name" value="HIT-like"/>
    <property type="match status" value="1"/>
</dbReference>
<feature type="active site" description="Tele-AMP-histidine intermediate" evidence="1">
    <location>
        <position position="99"/>
    </location>
</feature>
<evidence type="ECO:0000256" key="3">
    <source>
        <dbReference type="PROSITE-ProRule" id="PRU00464"/>
    </source>
</evidence>
<dbReference type="Proteomes" id="UP001431776">
    <property type="component" value="Unassembled WGS sequence"/>
</dbReference>
<feature type="domain" description="HIT" evidence="4">
    <location>
        <begin position="5"/>
        <end position="112"/>
    </location>
</feature>
<dbReference type="InterPro" id="IPR001310">
    <property type="entry name" value="Histidine_triad_HIT"/>
</dbReference>
<dbReference type="RefSeq" id="WP_349244563.1">
    <property type="nucleotide sequence ID" value="NZ_JASCXX010000009.1"/>
</dbReference>
<dbReference type="PANTHER" id="PTHR46648">
    <property type="entry name" value="HIT FAMILY PROTEIN 1"/>
    <property type="match status" value="1"/>
</dbReference>
<evidence type="ECO:0000313" key="6">
    <source>
        <dbReference type="Proteomes" id="UP001431776"/>
    </source>
</evidence>
<dbReference type="GO" id="GO:0003824">
    <property type="term" value="F:catalytic activity"/>
    <property type="evidence" value="ECO:0007669"/>
    <property type="project" value="InterPro"/>
</dbReference>
<name>A0AAW6U0F5_9BACT</name>
<dbReference type="InterPro" id="IPR036265">
    <property type="entry name" value="HIT-like_sf"/>
</dbReference>
<accession>A0AAW6U0F5</accession>
<dbReference type="Pfam" id="PF01230">
    <property type="entry name" value="HIT"/>
    <property type="match status" value="1"/>
</dbReference>
<evidence type="ECO:0000313" key="5">
    <source>
        <dbReference type="EMBL" id="MDI6449154.1"/>
    </source>
</evidence>
<protein>
    <submittedName>
        <fullName evidence="5">HIT family protein</fullName>
    </submittedName>
</protein>